<reference evidence="1 2" key="1">
    <citation type="journal article" date="2009" name="PLoS ONE">
        <title>Methylobacterium genome sequences: a reference blueprint to investigate microbial metabolism of C1 compounds from natural and industrial sources.</title>
        <authorList>
            <person name="Vuilleumier S."/>
            <person name="Chistoserdova L."/>
            <person name="Lee M.-C."/>
            <person name="Bringel F."/>
            <person name="Lajus A."/>
            <person name="Zhou Y."/>
            <person name="Gourion B."/>
            <person name="Barbe V."/>
            <person name="Chang J."/>
            <person name="Cruveiller S."/>
            <person name="Dossat C."/>
            <person name="Gillett W."/>
            <person name="Gruffaz C."/>
            <person name="Haugen E."/>
            <person name="Hourcade E."/>
            <person name="Levy R."/>
            <person name="Mangenot S."/>
            <person name="Muller E."/>
            <person name="Nadalig T."/>
            <person name="Pagni M."/>
            <person name="Penny C."/>
            <person name="Peyraud R."/>
            <person name="Robinson D.G."/>
            <person name="Roche D."/>
            <person name="Rouy Z."/>
            <person name="Saenampechek C."/>
            <person name="Salvignol G."/>
            <person name="Vallenet D."/>
            <person name="Wu Z."/>
            <person name="Marx C.J."/>
            <person name="Vorholt J.A."/>
            <person name="Olson M.V."/>
            <person name="Kaul R."/>
            <person name="Weissenbach J."/>
            <person name="Medigue C."/>
            <person name="Lidstrom M.E."/>
        </authorList>
    </citation>
    <scope>NUCLEOTIDE SEQUENCE [LARGE SCALE GENOMIC DNA]</scope>
    <source>
        <strain evidence="2">ATCC 14718 / DSM 1338 / JCM 2805 / NCIMB 9133 / AM1</strain>
    </source>
</reference>
<keyword evidence="2" id="KW-1185">Reference proteome</keyword>
<dbReference type="AlphaFoldDB" id="C5B456"/>
<evidence type="ECO:0000313" key="1">
    <source>
        <dbReference type="EMBL" id="ACS43238.1"/>
    </source>
</evidence>
<dbReference type="InterPro" id="IPR027417">
    <property type="entry name" value="P-loop_NTPase"/>
</dbReference>
<dbReference type="RefSeq" id="WP_012753718.1">
    <property type="nucleotide sequence ID" value="NC_012811.1"/>
</dbReference>
<dbReference type="EMBL" id="CP001511">
    <property type="protein sequence ID" value="ACS43238.1"/>
    <property type="molecule type" value="Genomic_DNA"/>
</dbReference>
<accession>C5B456</accession>
<dbReference type="InterPro" id="IPR031322">
    <property type="entry name" value="Shikimate/glucono_kinase"/>
</dbReference>
<dbReference type="HOGENOM" id="CLU_2955242_0_0_5"/>
<dbReference type="Proteomes" id="UP000009081">
    <property type="component" value="Plasmid megaplasmid"/>
</dbReference>
<gene>
    <name evidence="1" type="ordered locus">MexAM1_META2p0380</name>
</gene>
<name>C5B456_METEA</name>
<dbReference type="SUPFAM" id="SSF52540">
    <property type="entry name" value="P-loop containing nucleoside triphosphate hydrolases"/>
    <property type="match status" value="1"/>
</dbReference>
<dbReference type="Gene3D" id="3.40.50.300">
    <property type="entry name" value="P-loop containing nucleotide triphosphate hydrolases"/>
    <property type="match status" value="1"/>
</dbReference>
<sequence length="59" mass="6289">MAAEIEQRKSWADDVLLLIGASGVGKSTVAALQASLLGRCIIDLDQRFTEQFGHGQDAS</sequence>
<evidence type="ECO:0000313" key="2">
    <source>
        <dbReference type="Proteomes" id="UP000009081"/>
    </source>
</evidence>
<organism evidence="1 2">
    <name type="scientific">Methylorubrum extorquens (strain ATCC 14718 / DSM 1338 / JCM 2805 / NCIMB 9133 / AM1)</name>
    <name type="common">Methylobacterium extorquens</name>
    <dbReference type="NCBI Taxonomy" id="272630"/>
    <lineage>
        <taxon>Bacteria</taxon>
        <taxon>Pseudomonadati</taxon>
        <taxon>Pseudomonadota</taxon>
        <taxon>Alphaproteobacteria</taxon>
        <taxon>Hyphomicrobiales</taxon>
        <taxon>Methylobacteriaceae</taxon>
        <taxon>Methylorubrum</taxon>
    </lineage>
</organism>
<geneLocation type="plasmid" evidence="1 2">
    <name>megaplasmid</name>
</geneLocation>
<dbReference type="KEGG" id="mea:Mex_2p0380"/>
<proteinExistence type="predicted"/>
<protein>
    <recommendedName>
        <fullName evidence="3">Shikimate kinase</fullName>
    </recommendedName>
</protein>
<dbReference type="Pfam" id="PF01202">
    <property type="entry name" value="SKI"/>
    <property type="match status" value="1"/>
</dbReference>
<evidence type="ECO:0008006" key="3">
    <source>
        <dbReference type="Google" id="ProtNLM"/>
    </source>
</evidence>
<keyword evidence="1" id="KW-0614">Plasmid</keyword>